<feature type="transmembrane region" description="Helical" evidence="8">
    <location>
        <begin position="142"/>
        <end position="160"/>
    </location>
</feature>
<feature type="compositionally biased region" description="Basic and acidic residues" evidence="9">
    <location>
        <begin position="27"/>
        <end position="40"/>
    </location>
</feature>
<feature type="region of interest" description="Disordered" evidence="9">
    <location>
        <begin position="1"/>
        <end position="44"/>
    </location>
</feature>
<evidence type="ECO:0000313" key="11">
    <source>
        <dbReference type="EMBL" id="KAK9684711.1"/>
    </source>
</evidence>
<evidence type="ECO:0000256" key="6">
    <source>
        <dbReference type="ARBA" id="ARBA00022989"/>
    </source>
</evidence>
<evidence type="ECO:0000256" key="4">
    <source>
        <dbReference type="ARBA" id="ARBA00022475"/>
    </source>
</evidence>
<sequence length="288" mass="31639">MQKNINHLKPPRAPPLAVSLPSPTRPEPARPDDPPHDSFPKTDTALVAVEKYYSPLTSPLPATPPKDATVPENFPPPQLPLPLPLLPTHQIVNYSRREEPPLQYGGVYGGGVVGGGGERKVRGAEAVVRGSKKEEVVKKVNLGIRVLEFVLCLISLSVMAADKTQGWSGDSFDRYKEYRFCLSVAVLGFVYSALQAYDVGSHLATGKHVITHRLRYQFVFVMDQIIAYLLISASSAAASRVDDWQANWGKDEFTQKASASISMAFLAFFCFALSSLISGYNLCNRDLY</sequence>
<evidence type="ECO:0000256" key="3">
    <source>
        <dbReference type="ARBA" id="ARBA00011489"/>
    </source>
</evidence>
<reference evidence="11" key="1">
    <citation type="submission" date="2024-03" db="EMBL/GenBank/DDBJ databases">
        <title>WGS assembly of Saponaria officinalis var. Norfolk2.</title>
        <authorList>
            <person name="Jenkins J."/>
            <person name="Shu S."/>
            <person name="Grimwood J."/>
            <person name="Barry K."/>
            <person name="Goodstein D."/>
            <person name="Schmutz J."/>
            <person name="Leebens-Mack J."/>
            <person name="Osbourn A."/>
        </authorList>
    </citation>
    <scope>NUCLEOTIDE SEQUENCE [LARGE SCALE GENOMIC DNA]</scope>
    <source>
        <strain evidence="11">JIC</strain>
    </source>
</reference>
<dbReference type="PANTHER" id="PTHR33573">
    <property type="entry name" value="CASP-LIKE PROTEIN 4A4"/>
    <property type="match status" value="1"/>
</dbReference>
<evidence type="ECO:0000256" key="9">
    <source>
        <dbReference type="SAM" id="MobiDB-lite"/>
    </source>
</evidence>
<dbReference type="AlphaFoldDB" id="A0AAW1I586"/>
<accession>A0AAW1I586</accession>
<evidence type="ECO:0000259" key="10">
    <source>
        <dbReference type="Pfam" id="PF04535"/>
    </source>
</evidence>
<dbReference type="Pfam" id="PF04535">
    <property type="entry name" value="CASP_dom"/>
    <property type="match status" value="1"/>
</dbReference>
<gene>
    <name evidence="11" type="ORF">RND81_10G227200</name>
</gene>
<evidence type="ECO:0000256" key="2">
    <source>
        <dbReference type="ARBA" id="ARBA00007651"/>
    </source>
</evidence>
<keyword evidence="7 8" id="KW-0472">Membrane</keyword>
<organism evidence="11 12">
    <name type="scientific">Saponaria officinalis</name>
    <name type="common">Common soapwort</name>
    <name type="synonym">Lychnis saponaria</name>
    <dbReference type="NCBI Taxonomy" id="3572"/>
    <lineage>
        <taxon>Eukaryota</taxon>
        <taxon>Viridiplantae</taxon>
        <taxon>Streptophyta</taxon>
        <taxon>Embryophyta</taxon>
        <taxon>Tracheophyta</taxon>
        <taxon>Spermatophyta</taxon>
        <taxon>Magnoliopsida</taxon>
        <taxon>eudicotyledons</taxon>
        <taxon>Gunneridae</taxon>
        <taxon>Pentapetalae</taxon>
        <taxon>Caryophyllales</taxon>
        <taxon>Caryophyllaceae</taxon>
        <taxon>Caryophylleae</taxon>
        <taxon>Saponaria</taxon>
    </lineage>
</organism>
<feature type="transmembrane region" description="Helical" evidence="8">
    <location>
        <begin position="180"/>
        <end position="197"/>
    </location>
</feature>
<dbReference type="InterPro" id="IPR006702">
    <property type="entry name" value="CASP_dom"/>
</dbReference>
<proteinExistence type="inferred from homology"/>
<keyword evidence="12" id="KW-1185">Reference proteome</keyword>
<comment type="subcellular location">
    <subcellularLocation>
        <location evidence="1 8">Cell membrane</location>
        <topology evidence="1 8">Multi-pass membrane protein</topology>
    </subcellularLocation>
</comment>
<comment type="similarity">
    <text evidence="2 8">Belongs to the Casparian strip membrane proteins (CASP) family.</text>
</comment>
<dbReference type="PANTHER" id="PTHR33573:SF50">
    <property type="entry name" value="CASP-LIKE PROTEIN 4A3"/>
    <property type="match status" value="1"/>
</dbReference>
<feature type="transmembrane region" description="Helical" evidence="8">
    <location>
        <begin position="259"/>
        <end position="283"/>
    </location>
</feature>
<evidence type="ECO:0000256" key="5">
    <source>
        <dbReference type="ARBA" id="ARBA00022692"/>
    </source>
</evidence>
<feature type="transmembrane region" description="Helical" evidence="8">
    <location>
        <begin position="218"/>
        <end position="239"/>
    </location>
</feature>
<name>A0AAW1I586_SAPOF</name>
<keyword evidence="5 8" id="KW-0812">Transmembrane</keyword>
<dbReference type="EMBL" id="JBDFQZ010000010">
    <property type="protein sequence ID" value="KAK9684711.1"/>
    <property type="molecule type" value="Genomic_DNA"/>
</dbReference>
<evidence type="ECO:0000313" key="12">
    <source>
        <dbReference type="Proteomes" id="UP001443914"/>
    </source>
</evidence>
<keyword evidence="4 8" id="KW-1003">Cell membrane</keyword>
<feature type="domain" description="Casparian strip membrane protein" evidence="10">
    <location>
        <begin position="136"/>
        <end position="270"/>
    </location>
</feature>
<dbReference type="GO" id="GO:0005886">
    <property type="term" value="C:plasma membrane"/>
    <property type="evidence" value="ECO:0007669"/>
    <property type="project" value="UniProtKB-SubCell"/>
</dbReference>
<comment type="caution">
    <text evidence="11">The sequence shown here is derived from an EMBL/GenBank/DDBJ whole genome shotgun (WGS) entry which is preliminary data.</text>
</comment>
<keyword evidence="6 8" id="KW-1133">Transmembrane helix</keyword>
<evidence type="ECO:0000256" key="1">
    <source>
        <dbReference type="ARBA" id="ARBA00004651"/>
    </source>
</evidence>
<comment type="subunit">
    <text evidence="3 8">Homodimer and heterodimers.</text>
</comment>
<dbReference type="Proteomes" id="UP001443914">
    <property type="component" value="Unassembled WGS sequence"/>
</dbReference>
<protein>
    <recommendedName>
        <fullName evidence="8">CASP-like protein</fullName>
    </recommendedName>
</protein>
<evidence type="ECO:0000256" key="8">
    <source>
        <dbReference type="RuleBase" id="RU361233"/>
    </source>
</evidence>
<evidence type="ECO:0000256" key="7">
    <source>
        <dbReference type="ARBA" id="ARBA00023136"/>
    </source>
</evidence>